<organism evidence="1">
    <name type="scientific">marine metagenome</name>
    <dbReference type="NCBI Taxonomy" id="408172"/>
    <lineage>
        <taxon>unclassified sequences</taxon>
        <taxon>metagenomes</taxon>
        <taxon>ecological metagenomes</taxon>
    </lineage>
</organism>
<name>A0A382YQB2_9ZZZZ</name>
<accession>A0A382YQB2</accession>
<proteinExistence type="predicted"/>
<dbReference type="EMBL" id="UINC01177428">
    <property type="protein sequence ID" value="SVD85065.1"/>
    <property type="molecule type" value="Genomic_DNA"/>
</dbReference>
<dbReference type="AlphaFoldDB" id="A0A382YQB2"/>
<reference evidence="1" key="1">
    <citation type="submission" date="2018-05" db="EMBL/GenBank/DDBJ databases">
        <authorList>
            <person name="Lanie J.A."/>
            <person name="Ng W.-L."/>
            <person name="Kazmierczak K.M."/>
            <person name="Andrzejewski T.M."/>
            <person name="Davidsen T.M."/>
            <person name="Wayne K.J."/>
            <person name="Tettelin H."/>
            <person name="Glass J.I."/>
            <person name="Rusch D."/>
            <person name="Podicherti R."/>
            <person name="Tsui H.-C.T."/>
            <person name="Winkler M.E."/>
        </authorList>
    </citation>
    <scope>NUCLEOTIDE SEQUENCE</scope>
</reference>
<gene>
    <name evidence="1" type="ORF">METZ01_LOCUS437919</name>
</gene>
<sequence>MERDFEPLKNRLRIICDRLDEDEQLYFRPLIDNFKGQTQEFQRIMRDLGKFGEKIGDGSKFQVYREIQHLFDDAFRKNK</sequence>
<protein>
    <submittedName>
        <fullName evidence="1">Uncharacterized protein</fullName>
    </submittedName>
</protein>
<evidence type="ECO:0000313" key="1">
    <source>
        <dbReference type="EMBL" id="SVD85065.1"/>
    </source>
</evidence>